<dbReference type="SUPFAM" id="SSF57756">
    <property type="entry name" value="Retrovirus zinc finger-like domains"/>
    <property type="match status" value="1"/>
</dbReference>
<feature type="domain" description="CCHC-type" evidence="2">
    <location>
        <begin position="51"/>
        <end position="67"/>
    </location>
</feature>
<organism evidence="3 4">
    <name type="scientific">Prunus avium</name>
    <name type="common">Cherry</name>
    <name type="synonym">Cerasus avium</name>
    <dbReference type="NCBI Taxonomy" id="42229"/>
    <lineage>
        <taxon>Eukaryota</taxon>
        <taxon>Viridiplantae</taxon>
        <taxon>Streptophyta</taxon>
        <taxon>Embryophyta</taxon>
        <taxon>Tracheophyta</taxon>
        <taxon>Spermatophyta</taxon>
        <taxon>Magnoliopsida</taxon>
        <taxon>eudicotyledons</taxon>
        <taxon>Gunneridae</taxon>
        <taxon>Pentapetalae</taxon>
        <taxon>rosids</taxon>
        <taxon>fabids</taxon>
        <taxon>Rosales</taxon>
        <taxon>Rosaceae</taxon>
        <taxon>Amygdaloideae</taxon>
        <taxon>Amygdaleae</taxon>
        <taxon>Prunus</taxon>
    </lineage>
</organism>
<evidence type="ECO:0000313" key="3">
    <source>
        <dbReference type="Proteomes" id="UP000515124"/>
    </source>
</evidence>
<feature type="region of interest" description="Disordered" evidence="1">
    <location>
        <begin position="1"/>
        <end position="43"/>
    </location>
</feature>
<dbReference type="Proteomes" id="UP000515124">
    <property type="component" value="Unplaced"/>
</dbReference>
<gene>
    <name evidence="4" type="primary">LOC110751198</name>
</gene>
<evidence type="ECO:0000256" key="1">
    <source>
        <dbReference type="SAM" id="MobiDB-lite"/>
    </source>
</evidence>
<dbReference type="GO" id="GO:0008270">
    <property type="term" value="F:zinc ion binding"/>
    <property type="evidence" value="ECO:0007669"/>
    <property type="project" value="InterPro"/>
</dbReference>
<evidence type="ECO:0000259" key="2">
    <source>
        <dbReference type="SMART" id="SM00343"/>
    </source>
</evidence>
<dbReference type="GeneID" id="110751198"/>
<dbReference type="AlphaFoldDB" id="A0A6P5S072"/>
<dbReference type="SMART" id="SM00343">
    <property type="entry name" value="ZnF_C2HC"/>
    <property type="match status" value="2"/>
</dbReference>
<dbReference type="GO" id="GO:0003676">
    <property type="term" value="F:nucleic acid binding"/>
    <property type="evidence" value="ECO:0007669"/>
    <property type="project" value="InterPro"/>
</dbReference>
<feature type="domain" description="CCHC-type" evidence="2">
    <location>
        <begin position="80"/>
        <end position="96"/>
    </location>
</feature>
<dbReference type="Gene3D" id="4.10.60.10">
    <property type="entry name" value="Zinc finger, CCHC-type"/>
    <property type="match status" value="1"/>
</dbReference>
<dbReference type="RefSeq" id="XP_021807328.1">
    <property type="nucleotide sequence ID" value="XM_021951636.1"/>
</dbReference>
<dbReference type="InterPro" id="IPR036875">
    <property type="entry name" value="Znf_CCHC_sf"/>
</dbReference>
<dbReference type="InterPro" id="IPR001878">
    <property type="entry name" value="Znf_CCHC"/>
</dbReference>
<reference evidence="4" key="1">
    <citation type="submission" date="2025-08" db="UniProtKB">
        <authorList>
            <consortium name="RefSeq"/>
        </authorList>
    </citation>
    <scope>IDENTIFICATION</scope>
</reference>
<feature type="compositionally biased region" description="Basic residues" evidence="1">
    <location>
        <begin position="13"/>
        <end position="23"/>
    </location>
</feature>
<protein>
    <submittedName>
        <fullName evidence="4">Uncharacterized protein LOC110751198</fullName>
    </submittedName>
</protein>
<keyword evidence="3" id="KW-1185">Reference proteome</keyword>
<feature type="region of interest" description="Disordered" evidence="1">
    <location>
        <begin position="157"/>
        <end position="176"/>
    </location>
</feature>
<evidence type="ECO:0000313" key="4">
    <source>
        <dbReference type="RefSeq" id="XP_021807328.1"/>
    </source>
</evidence>
<dbReference type="KEGG" id="pavi:110751198"/>
<accession>A0A6P5S072</accession>
<proteinExistence type="predicted"/>
<sequence>MFNNGGYSGNRGSHFKGRGRGRGHYQSGPRPYQVQPTSSPGILGPGTDIPTCQICSKKGHVVADCYQRHNQPSTPTSSVQCQICWKFRHSAIQCYHRGNFSYQGKPPSTNLSVMHANFPSSTPHEQFWVADTGATTHMTCDLAQLSLATPFSGSNTITTAGGSGQDHEECSSEGTV</sequence>
<name>A0A6P5S072_PRUAV</name>